<dbReference type="AlphaFoldDB" id="A0AAU9TGF5"/>
<keyword evidence="2" id="KW-0863">Zinc-finger</keyword>
<accession>A0AAU9TGF5</accession>
<keyword evidence="1" id="KW-0479">Metal-binding</keyword>
<evidence type="ECO:0000259" key="4">
    <source>
        <dbReference type="Pfam" id="PF04500"/>
    </source>
</evidence>
<dbReference type="InterPro" id="IPR007588">
    <property type="entry name" value="Znf_FLYWCH"/>
</dbReference>
<reference evidence="5" key="1">
    <citation type="submission" date="2022-03" db="EMBL/GenBank/DDBJ databases">
        <authorList>
            <person name="Tunstrom K."/>
        </authorList>
    </citation>
    <scope>NUCLEOTIDE SEQUENCE</scope>
</reference>
<keyword evidence="6" id="KW-1185">Reference proteome</keyword>
<dbReference type="Gene3D" id="2.20.25.240">
    <property type="match status" value="1"/>
</dbReference>
<feature type="domain" description="FLYWCH-type" evidence="4">
    <location>
        <begin position="17"/>
        <end position="76"/>
    </location>
</feature>
<comment type="caution">
    <text evidence="5">The sequence shown here is derived from an EMBL/GenBank/DDBJ whole genome shotgun (WGS) entry which is preliminary data.</text>
</comment>
<proteinExistence type="predicted"/>
<gene>
    <name evidence="5" type="ORF">EEDITHA_LOCUS2181</name>
</gene>
<evidence type="ECO:0000313" key="6">
    <source>
        <dbReference type="Proteomes" id="UP001153954"/>
    </source>
</evidence>
<organism evidence="5 6">
    <name type="scientific">Euphydryas editha</name>
    <name type="common">Edith's checkerspot</name>
    <dbReference type="NCBI Taxonomy" id="104508"/>
    <lineage>
        <taxon>Eukaryota</taxon>
        <taxon>Metazoa</taxon>
        <taxon>Ecdysozoa</taxon>
        <taxon>Arthropoda</taxon>
        <taxon>Hexapoda</taxon>
        <taxon>Insecta</taxon>
        <taxon>Pterygota</taxon>
        <taxon>Neoptera</taxon>
        <taxon>Endopterygota</taxon>
        <taxon>Lepidoptera</taxon>
        <taxon>Glossata</taxon>
        <taxon>Ditrysia</taxon>
        <taxon>Papilionoidea</taxon>
        <taxon>Nymphalidae</taxon>
        <taxon>Nymphalinae</taxon>
        <taxon>Euphydryas</taxon>
    </lineage>
</organism>
<dbReference type="Pfam" id="PF04500">
    <property type="entry name" value="FLYWCH"/>
    <property type="match status" value="1"/>
</dbReference>
<protein>
    <recommendedName>
        <fullName evidence="4">FLYWCH-type domain-containing protein</fullName>
    </recommendedName>
</protein>
<evidence type="ECO:0000313" key="5">
    <source>
        <dbReference type="EMBL" id="CAH2085733.1"/>
    </source>
</evidence>
<evidence type="ECO:0000256" key="2">
    <source>
        <dbReference type="ARBA" id="ARBA00022771"/>
    </source>
</evidence>
<dbReference type="EMBL" id="CAKOGL010000004">
    <property type="protein sequence ID" value="CAH2085733.1"/>
    <property type="molecule type" value="Genomic_DNA"/>
</dbReference>
<keyword evidence="3" id="KW-0862">Zinc</keyword>
<dbReference type="GO" id="GO:0008270">
    <property type="term" value="F:zinc ion binding"/>
    <property type="evidence" value="ECO:0007669"/>
    <property type="project" value="UniProtKB-KW"/>
</dbReference>
<name>A0AAU9TGF5_EUPED</name>
<evidence type="ECO:0000256" key="3">
    <source>
        <dbReference type="ARBA" id="ARBA00022833"/>
    </source>
</evidence>
<sequence length="88" mass="10014">MALFHSLSIRMQSLLEYVLSKRGKKLIKLHNFTYYAASKDGPKTRWRCSTHASCGCNAALYTFHDEIVGQKGVHSHPSITNKQFTKID</sequence>
<evidence type="ECO:0000256" key="1">
    <source>
        <dbReference type="ARBA" id="ARBA00022723"/>
    </source>
</evidence>
<dbReference type="Proteomes" id="UP001153954">
    <property type="component" value="Unassembled WGS sequence"/>
</dbReference>